<sequence>MTLIQTTTLIKTITPPFPYKKNHPPTSTPTVPPQITQNHPSKNPPRNPHRLLRFSLGIGNNGASPASLVSWLRGAHLVTRLSPVAMATRIQLGEGCRGWRR</sequence>
<evidence type="ECO:0000256" key="1">
    <source>
        <dbReference type="SAM" id="MobiDB-lite"/>
    </source>
</evidence>
<comment type="caution">
    <text evidence="2">The sequence shown here is derived from an EMBL/GenBank/DDBJ whole genome shotgun (WGS) entry which is preliminary data.</text>
</comment>
<gene>
    <name evidence="2" type="ORF">JTE90_014310</name>
</gene>
<accession>A0AAV6UXK1</accession>
<protein>
    <submittedName>
        <fullName evidence="2">Uncharacterized protein</fullName>
    </submittedName>
</protein>
<evidence type="ECO:0000313" key="3">
    <source>
        <dbReference type="Proteomes" id="UP000827092"/>
    </source>
</evidence>
<name>A0AAV6UXK1_9ARAC</name>
<dbReference type="Proteomes" id="UP000827092">
    <property type="component" value="Unassembled WGS sequence"/>
</dbReference>
<dbReference type="AlphaFoldDB" id="A0AAV6UXK1"/>
<dbReference type="EMBL" id="JAFNEN010000250">
    <property type="protein sequence ID" value="KAG8188071.1"/>
    <property type="molecule type" value="Genomic_DNA"/>
</dbReference>
<evidence type="ECO:0000313" key="2">
    <source>
        <dbReference type="EMBL" id="KAG8188071.1"/>
    </source>
</evidence>
<reference evidence="2 3" key="1">
    <citation type="journal article" date="2022" name="Nat. Ecol. Evol.">
        <title>A masculinizing supergene underlies an exaggerated male reproductive morph in a spider.</title>
        <authorList>
            <person name="Hendrickx F."/>
            <person name="De Corte Z."/>
            <person name="Sonet G."/>
            <person name="Van Belleghem S.M."/>
            <person name="Kostlbacher S."/>
            <person name="Vangestel C."/>
        </authorList>
    </citation>
    <scope>NUCLEOTIDE SEQUENCE [LARGE SCALE GENOMIC DNA]</scope>
    <source>
        <strain evidence="2">W744_W776</strain>
    </source>
</reference>
<keyword evidence="3" id="KW-1185">Reference proteome</keyword>
<organism evidence="2 3">
    <name type="scientific">Oedothorax gibbosus</name>
    <dbReference type="NCBI Taxonomy" id="931172"/>
    <lineage>
        <taxon>Eukaryota</taxon>
        <taxon>Metazoa</taxon>
        <taxon>Ecdysozoa</taxon>
        <taxon>Arthropoda</taxon>
        <taxon>Chelicerata</taxon>
        <taxon>Arachnida</taxon>
        <taxon>Araneae</taxon>
        <taxon>Araneomorphae</taxon>
        <taxon>Entelegynae</taxon>
        <taxon>Araneoidea</taxon>
        <taxon>Linyphiidae</taxon>
        <taxon>Erigoninae</taxon>
        <taxon>Oedothorax</taxon>
    </lineage>
</organism>
<feature type="region of interest" description="Disordered" evidence="1">
    <location>
        <begin position="14"/>
        <end position="48"/>
    </location>
</feature>
<proteinExistence type="predicted"/>